<comment type="caution">
    <text evidence="2">The sequence shown here is derived from an EMBL/GenBank/DDBJ whole genome shotgun (WGS) entry which is preliminary data.</text>
</comment>
<dbReference type="PANTHER" id="PTHR34466">
    <property type="entry name" value="OS11G0129800 PROTEIN"/>
    <property type="match status" value="1"/>
</dbReference>
<dbReference type="OMA" id="SADANCF"/>
<evidence type="ECO:0000313" key="3">
    <source>
        <dbReference type="Proteomes" id="UP000825935"/>
    </source>
</evidence>
<reference evidence="2" key="1">
    <citation type="submission" date="2021-08" db="EMBL/GenBank/DDBJ databases">
        <title>WGS assembly of Ceratopteris richardii.</title>
        <authorList>
            <person name="Marchant D.B."/>
            <person name="Chen G."/>
            <person name="Jenkins J."/>
            <person name="Shu S."/>
            <person name="Leebens-Mack J."/>
            <person name="Grimwood J."/>
            <person name="Schmutz J."/>
            <person name="Soltis P."/>
            <person name="Soltis D."/>
            <person name="Chen Z.-H."/>
        </authorList>
    </citation>
    <scope>NUCLEOTIDE SEQUENCE</scope>
    <source>
        <strain evidence="2">Whitten #5841</strain>
        <tissue evidence="2">Leaf</tissue>
    </source>
</reference>
<evidence type="ECO:0000256" key="1">
    <source>
        <dbReference type="SAM" id="Coils"/>
    </source>
</evidence>
<dbReference type="Proteomes" id="UP000825935">
    <property type="component" value="Chromosome 39"/>
</dbReference>
<feature type="coiled-coil region" evidence="1">
    <location>
        <begin position="225"/>
        <end position="259"/>
    </location>
</feature>
<keyword evidence="1" id="KW-0175">Coiled coil</keyword>
<dbReference type="EMBL" id="CM035444">
    <property type="protein sequence ID" value="KAH7276408.1"/>
    <property type="molecule type" value="Genomic_DNA"/>
</dbReference>
<name>A0A8T2PXP7_CERRI</name>
<dbReference type="AlphaFoldDB" id="A0A8T2PXP7"/>
<evidence type="ECO:0000313" key="2">
    <source>
        <dbReference type="EMBL" id="KAH7276407.1"/>
    </source>
</evidence>
<dbReference type="EMBL" id="CM035444">
    <property type="protein sequence ID" value="KAH7276407.1"/>
    <property type="molecule type" value="Genomic_DNA"/>
</dbReference>
<dbReference type="OrthoDB" id="1972395at2759"/>
<proteinExistence type="predicted"/>
<protein>
    <submittedName>
        <fullName evidence="2">Uncharacterized protein</fullName>
    </submittedName>
</protein>
<keyword evidence="3" id="KW-1185">Reference proteome</keyword>
<gene>
    <name evidence="2" type="ORF">KP509_39G005800</name>
</gene>
<organism evidence="2 3">
    <name type="scientific">Ceratopteris richardii</name>
    <name type="common">Triangle waterfern</name>
    <dbReference type="NCBI Taxonomy" id="49495"/>
    <lineage>
        <taxon>Eukaryota</taxon>
        <taxon>Viridiplantae</taxon>
        <taxon>Streptophyta</taxon>
        <taxon>Embryophyta</taxon>
        <taxon>Tracheophyta</taxon>
        <taxon>Polypodiopsida</taxon>
        <taxon>Polypodiidae</taxon>
        <taxon>Polypodiales</taxon>
        <taxon>Pteridineae</taxon>
        <taxon>Pteridaceae</taxon>
        <taxon>Parkerioideae</taxon>
        <taxon>Ceratopteris</taxon>
    </lineage>
</organism>
<sequence length="489" mass="55736">MDYPPLKSSGRRRAAYGMSCDQDIAGPVRVVADNFYVNHYMPRKGHRRSSSVSDMPSYLRHMEGSSPRFPGVPRFLARQLSESDLAKCKPTDGIDYFLSTPACVDEAIRWLGLPQVLQADNNMSLEFHSGHARSMQEHAEGQVEEKIIRAVHAQPMPKPAAVSGSQNNLYNIIREEVFEVVADMKEAIEMSQEKASISDMSAYESTNTSCISLSEEIVEVFRYVCKGYAARIEKAEQQLDQLRAQLAEKEQTCLELMAELKSSRHWEHETASRKEDYNRRISNGINWNEGGTIRTLQESILEDEVSVRTLSGQEIMLELEKEIQDRERLRLLHTSSSSDCINIEKNIDGLMLPWLTSCAEMNNSAWELDQANAGQVEELLEDPWQYAHHLCQAEDDMWQEILPEIEDNIKWEESHNEKQHLSVLEGDHLIRLPLKSMTCDIQDSSMLSSTADSSLQYVQSMELISEKIQFRTRVQTGELILCIGTLHIH</sequence>
<accession>A0A8T2PXP7</accession>
<dbReference type="PANTHER" id="PTHR34466:SF3">
    <property type="entry name" value="OS11G0129800 PROTEIN"/>
    <property type="match status" value="1"/>
</dbReference>